<accession>A0A840IY67</accession>
<comment type="similarity">
    <text evidence="1">Belongs to the HAD-like hydrolase superfamily. S-2-haloalkanoic acid dehalogenase family.</text>
</comment>
<comment type="caution">
    <text evidence="3">The sequence shown here is derived from an EMBL/GenBank/DDBJ whole genome shotgun (WGS) entry which is preliminary data.</text>
</comment>
<name>A0A840IY67_9PSEU</name>
<dbReference type="NCBIfam" id="TIGR01428">
    <property type="entry name" value="HAD_type_II"/>
    <property type="match status" value="1"/>
</dbReference>
<sequence length="225" mass="23890">MLCVFDVNETLLDLTTLDPLFTELTGSPTARREWFALSIHTVLAVTATGGYRDFGEITAQAAADVCAQYGHELTDRDLSRLREGLAATPAHPDAAEGLDLLRQDGHQLVALTNSPLATGETHLQNAGLATKLERIFSAQQVSRLKPAPEPYRQVLRAYGVEPGQAVMVAAHGWDIAGAQAAGLRTALLVRPGVRPLPGAPAATYTAASVPELARAIDVSHRSGPK</sequence>
<dbReference type="AlphaFoldDB" id="A0A840IY67"/>
<evidence type="ECO:0000313" key="3">
    <source>
        <dbReference type="EMBL" id="MBB4686643.1"/>
    </source>
</evidence>
<dbReference type="NCBIfam" id="TIGR01493">
    <property type="entry name" value="HAD-SF-IA-v2"/>
    <property type="match status" value="1"/>
</dbReference>
<gene>
    <name evidence="3" type="ORF">BJY18_004128</name>
</gene>
<proteinExistence type="inferred from homology"/>
<evidence type="ECO:0000256" key="2">
    <source>
        <dbReference type="ARBA" id="ARBA00022801"/>
    </source>
</evidence>
<dbReference type="InterPro" id="IPR036412">
    <property type="entry name" value="HAD-like_sf"/>
</dbReference>
<dbReference type="EC" id="3.8.1.2" evidence="3"/>
<evidence type="ECO:0000256" key="1">
    <source>
        <dbReference type="ARBA" id="ARBA00008106"/>
    </source>
</evidence>
<dbReference type="Proteomes" id="UP000581769">
    <property type="component" value="Unassembled WGS sequence"/>
</dbReference>
<dbReference type="PRINTS" id="PR00413">
    <property type="entry name" value="HADHALOGNASE"/>
</dbReference>
<protein>
    <submittedName>
        <fullName evidence="3">2-haloacid dehalogenase</fullName>
        <ecNumber evidence="3">3.8.1.2</ecNumber>
    </submittedName>
</protein>
<dbReference type="RefSeq" id="WP_184781474.1">
    <property type="nucleotide sequence ID" value="NZ_JACHMG010000001.1"/>
</dbReference>
<dbReference type="EMBL" id="JACHMG010000001">
    <property type="protein sequence ID" value="MBB4686643.1"/>
    <property type="molecule type" value="Genomic_DNA"/>
</dbReference>
<reference evidence="3 4" key="1">
    <citation type="submission" date="2020-08" db="EMBL/GenBank/DDBJ databases">
        <title>Sequencing the genomes of 1000 actinobacteria strains.</title>
        <authorList>
            <person name="Klenk H.-P."/>
        </authorList>
    </citation>
    <scope>NUCLEOTIDE SEQUENCE [LARGE SCALE GENOMIC DNA]</scope>
    <source>
        <strain evidence="3 4">DSM 45859</strain>
    </source>
</reference>
<dbReference type="InterPro" id="IPR006328">
    <property type="entry name" value="2-HAD"/>
</dbReference>
<dbReference type="Gene3D" id="3.40.50.1000">
    <property type="entry name" value="HAD superfamily/HAD-like"/>
    <property type="match status" value="1"/>
</dbReference>
<evidence type="ECO:0000313" key="4">
    <source>
        <dbReference type="Proteomes" id="UP000581769"/>
    </source>
</evidence>
<dbReference type="SUPFAM" id="SSF56784">
    <property type="entry name" value="HAD-like"/>
    <property type="match status" value="1"/>
</dbReference>
<keyword evidence="4" id="KW-1185">Reference proteome</keyword>
<dbReference type="SFLD" id="SFLDG01129">
    <property type="entry name" value="C1.5:_HAD__Beta-PGM__Phosphata"/>
    <property type="match status" value="1"/>
</dbReference>
<dbReference type="PANTHER" id="PTHR43316:SF3">
    <property type="entry name" value="HALOACID DEHALOGENASE, TYPE II (AFU_ORTHOLOGUE AFUA_2G07750)-RELATED"/>
    <property type="match status" value="1"/>
</dbReference>
<dbReference type="GO" id="GO:0018784">
    <property type="term" value="F:(S)-2-haloacid dehalogenase activity"/>
    <property type="evidence" value="ECO:0007669"/>
    <property type="project" value="UniProtKB-EC"/>
</dbReference>
<dbReference type="InterPro" id="IPR006439">
    <property type="entry name" value="HAD-SF_hydro_IA"/>
</dbReference>
<dbReference type="InterPro" id="IPR023214">
    <property type="entry name" value="HAD_sf"/>
</dbReference>
<dbReference type="CDD" id="cd02588">
    <property type="entry name" value="HAD_L2-DEX"/>
    <property type="match status" value="1"/>
</dbReference>
<dbReference type="SFLD" id="SFLDS00003">
    <property type="entry name" value="Haloacid_Dehalogenase"/>
    <property type="match status" value="1"/>
</dbReference>
<dbReference type="Pfam" id="PF00702">
    <property type="entry name" value="Hydrolase"/>
    <property type="match status" value="1"/>
</dbReference>
<organism evidence="3 4">
    <name type="scientific">Amycolatopsis jiangsuensis</name>
    <dbReference type="NCBI Taxonomy" id="1181879"/>
    <lineage>
        <taxon>Bacteria</taxon>
        <taxon>Bacillati</taxon>
        <taxon>Actinomycetota</taxon>
        <taxon>Actinomycetes</taxon>
        <taxon>Pseudonocardiales</taxon>
        <taxon>Pseudonocardiaceae</taxon>
        <taxon>Amycolatopsis</taxon>
    </lineage>
</organism>
<dbReference type="InterPro" id="IPR023198">
    <property type="entry name" value="PGP-like_dom2"/>
</dbReference>
<dbReference type="Gene3D" id="1.10.150.240">
    <property type="entry name" value="Putative phosphatase, domain 2"/>
    <property type="match status" value="1"/>
</dbReference>
<dbReference type="InterPro" id="IPR051540">
    <property type="entry name" value="S-2-haloacid_dehalogenase"/>
</dbReference>
<dbReference type="PANTHER" id="PTHR43316">
    <property type="entry name" value="HYDROLASE, HALOACID DELAHOGENASE-RELATED"/>
    <property type="match status" value="1"/>
</dbReference>
<keyword evidence="2 3" id="KW-0378">Hydrolase</keyword>